<dbReference type="InterPro" id="IPR003699">
    <property type="entry name" value="QueA"/>
</dbReference>
<comment type="subcellular location">
    <subcellularLocation>
        <location evidence="1 13">Cytoplasm</location>
    </subcellularLocation>
</comment>
<dbReference type="PANTHER" id="PTHR30307">
    <property type="entry name" value="S-ADENOSYLMETHIONINE:TRNA RIBOSYLTRANSFERASE-ISOMERASE"/>
    <property type="match status" value="1"/>
</dbReference>
<evidence type="ECO:0000256" key="1">
    <source>
        <dbReference type="ARBA" id="ARBA00004496"/>
    </source>
</evidence>
<dbReference type="GO" id="GO:0005737">
    <property type="term" value="C:cytoplasm"/>
    <property type="evidence" value="ECO:0007669"/>
    <property type="project" value="UniProtKB-SubCell"/>
</dbReference>
<dbReference type="InterPro" id="IPR042118">
    <property type="entry name" value="QueA_dom1"/>
</dbReference>
<keyword evidence="5 13" id="KW-0808">Transferase</keyword>
<evidence type="ECO:0000256" key="13">
    <source>
        <dbReference type="HAMAP-Rule" id="MF_00113"/>
    </source>
</evidence>
<dbReference type="InterPro" id="IPR042119">
    <property type="entry name" value="QueA_dom2"/>
</dbReference>
<dbReference type="AlphaFoldDB" id="A0A0E4GD03"/>
<dbReference type="Proteomes" id="UP000045545">
    <property type="component" value="Unassembled WGS sequence"/>
</dbReference>
<comment type="catalytic activity">
    <reaction evidence="8 13">
        <text>7-aminomethyl-7-carbaguanosine(34) in tRNA + S-adenosyl-L-methionine = epoxyqueuosine(34) in tRNA + adenine + L-methionine + 2 H(+)</text>
        <dbReference type="Rhea" id="RHEA:32155"/>
        <dbReference type="Rhea" id="RHEA-COMP:10342"/>
        <dbReference type="Rhea" id="RHEA-COMP:18582"/>
        <dbReference type="ChEBI" id="CHEBI:15378"/>
        <dbReference type="ChEBI" id="CHEBI:16708"/>
        <dbReference type="ChEBI" id="CHEBI:57844"/>
        <dbReference type="ChEBI" id="CHEBI:59789"/>
        <dbReference type="ChEBI" id="CHEBI:82833"/>
        <dbReference type="ChEBI" id="CHEBI:194443"/>
        <dbReference type="EC" id="2.4.99.17"/>
    </reaction>
</comment>
<evidence type="ECO:0000256" key="8">
    <source>
        <dbReference type="ARBA" id="ARBA00052751"/>
    </source>
</evidence>
<evidence type="ECO:0000256" key="7">
    <source>
        <dbReference type="ARBA" id="ARBA00022785"/>
    </source>
</evidence>
<comment type="similarity">
    <text evidence="9 13">Belongs to the QueA family.</text>
</comment>
<dbReference type="HAMAP" id="MF_00113">
    <property type="entry name" value="QueA"/>
    <property type="match status" value="1"/>
</dbReference>
<dbReference type="GO" id="GO:0008616">
    <property type="term" value="P:tRNA queuosine(34) biosynthetic process"/>
    <property type="evidence" value="ECO:0007669"/>
    <property type="project" value="UniProtKB-UniRule"/>
</dbReference>
<dbReference type="UniPathway" id="UPA00392"/>
<keyword evidence="4 13" id="KW-0963">Cytoplasm</keyword>
<evidence type="ECO:0000256" key="3">
    <source>
        <dbReference type="ARBA" id="ARBA00011245"/>
    </source>
</evidence>
<gene>
    <name evidence="13" type="primary">queA</name>
    <name evidence="14" type="ORF">2275</name>
</gene>
<evidence type="ECO:0000256" key="2">
    <source>
        <dbReference type="ARBA" id="ARBA00004691"/>
    </source>
</evidence>
<dbReference type="STRING" id="690567.2275"/>
<evidence type="ECO:0000256" key="11">
    <source>
        <dbReference type="ARBA" id="ARBA00069325"/>
    </source>
</evidence>
<evidence type="ECO:0000256" key="10">
    <source>
        <dbReference type="ARBA" id="ARBA00066503"/>
    </source>
</evidence>
<dbReference type="FunFam" id="2.40.10.240:FF:000002">
    <property type="entry name" value="S-adenosylmethionine:tRNA ribosyltransferase-isomerase"/>
    <property type="match status" value="1"/>
</dbReference>
<dbReference type="EC" id="2.4.99.17" evidence="10 13"/>
<dbReference type="RefSeq" id="WP_046498991.1">
    <property type="nucleotide sequence ID" value="NZ_CGIH01000038.1"/>
</dbReference>
<dbReference type="OrthoDB" id="9805933at2"/>
<evidence type="ECO:0000313" key="14">
    <source>
        <dbReference type="EMBL" id="CFX94591.1"/>
    </source>
</evidence>
<evidence type="ECO:0000256" key="5">
    <source>
        <dbReference type="ARBA" id="ARBA00022679"/>
    </source>
</evidence>
<dbReference type="InterPro" id="IPR036100">
    <property type="entry name" value="QueA_sf"/>
</dbReference>
<sequence length="349" mass="39593">MKDLNPYLLQSYQFDLPPHLIAQFPAEPRDEARLLVMDRQTGEFEDRIFKDIIEYLEPGDTLVLNNTRVIPARLFARKKTGARIEILLLNQENGHWKALVKPARRMPLGTRVFFETSPQVEAEVVAELEDGARLLTFHNCPNEMEFINGVGQMPLPPYINRPAEEDDKIRYQTVYAQSAGSAAAPTAGLHFTEELLERIAAQGINIAPVLLHVGLGTFRPVSSKDIRNHQMHYEYYQIDAKTAYLLNNTKQNGKNIIAVGTTVVRTLETVYNENHGFTAQSGETNRFIYPGYRYRAVDKIITNFHLPGSSLIMLVAAFAGLDNTLKAYRHAVEKEYRFFSYGDAMLVSK</sequence>
<comment type="subunit">
    <text evidence="3 13">Monomer.</text>
</comment>
<evidence type="ECO:0000256" key="4">
    <source>
        <dbReference type="ARBA" id="ARBA00022490"/>
    </source>
</evidence>
<accession>A0A0E4GD03</accession>
<dbReference type="PANTHER" id="PTHR30307:SF0">
    <property type="entry name" value="S-ADENOSYLMETHIONINE:TRNA RIBOSYLTRANSFERASE-ISOMERASE"/>
    <property type="match status" value="1"/>
</dbReference>
<dbReference type="GO" id="GO:0051075">
    <property type="term" value="F:S-adenosylmethionine:tRNA ribosyltransferase-isomerase activity"/>
    <property type="evidence" value="ECO:0007669"/>
    <property type="project" value="UniProtKB-EC"/>
</dbReference>
<dbReference type="Gene3D" id="3.40.1780.10">
    <property type="entry name" value="QueA-like"/>
    <property type="match status" value="1"/>
</dbReference>
<proteinExistence type="inferred from homology"/>
<dbReference type="NCBIfam" id="TIGR00113">
    <property type="entry name" value="queA"/>
    <property type="match status" value="1"/>
</dbReference>
<comment type="function">
    <text evidence="13">Transfers and isomerizes the ribose moiety from AdoMet to the 7-aminomethyl group of 7-deazaguanine (preQ1-tRNA) to give epoxyqueuosine (oQ-tRNA).</text>
</comment>
<dbReference type="SUPFAM" id="SSF111337">
    <property type="entry name" value="QueA-like"/>
    <property type="match status" value="1"/>
</dbReference>
<dbReference type="Gene3D" id="2.40.10.240">
    <property type="entry name" value="QueA-like"/>
    <property type="match status" value="1"/>
</dbReference>
<keyword evidence="15" id="KW-1185">Reference proteome</keyword>
<keyword evidence="7 13" id="KW-0671">Queuosine biosynthesis</keyword>
<dbReference type="Pfam" id="PF02547">
    <property type="entry name" value="Queuosine_synth"/>
    <property type="match status" value="1"/>
</dbReference>
<dbReference type="NCBIfam" id="NF001140">
    <property type="entry name" value="PRK00147.1"/>
    <property type="match status" value="1"/>
</dbReference>
<evidence type="ECO:0000256" key="9">
    <source>
        <dbReference type="ARBA" id="ARBA00061210"/>
    </source>
</evidence>
<comment type="pathway">
    <text evidence="2 13">tRNA modification; tRNA-queuosine biosynthesis.</text>
</comment>
<organism evidence="14 15">
    <name type="scientific">Syntrophomonas zehnderi OL-4</name>
    <dbReference type="NCBI Taxonomy" id="690567"/>
    <lineage>
        <taxon>Bacteria</taxon>
        <taxon>Bacillati</taxon>
        <taxon>Bacillota</taxon>
        <taxon>Clostridia</taxon>
        <taxon>Eubacteriales</taxon>
        <taxon>Syntrophomonadaceae</taxon>
        <taxon>Syntrophomonas</taxon>
    </lineage>
</organism>
<name>A0A0E4GD03_9FIRM</name>
<reference evidence="14 15" key="1">
    <citation type="submission" date="2015-03" db="EMBL/GenBank/DDBJ databases">
        <authorList>
            <person name="Murphy D."/>
        </authorList>
    </citation>
    <scope>NUCLEOTIDE SEQUENCE [LARGE SCALE GENOMIC DNA]</scope>
    <source>
        <strain evidence="14 15">OL-4</strain>
    </source>
</reference>
<protein>
    <recommendedName>
        <fullName evidence="11 13">S-adenosylmethionine:tRNA ribosyltransferase-isomerase</fullName>
        <ecNumber evidence="10 13">2.4.99.17</ecNumber>
    </recommendedName>
    <alternativeName>
        <fullName evidence="12 13">Queuosine biosynthesis protein QueA</fullName>
    </alternativeName>
</protein>
<keyword evidence="14" id="KW-0413">Isomerase</keyword>
<dbReference type="EMBL" id="CGIH01000038">
    <property type="protein sequence ID" value="CFX94591.1"/>
    <property type="molecule type" value="Genomic_DNA"/>
</dbReference>
<evidence type="ECO:0000313" key="15">
    <source>
        <dbReference type="Proteomes" id="UP000045545"/>
    </source>
</evidence>
<keyword evidence="6 13" id="KW-0949">S-adenosyl-L-methionine</keyword>
<dbReference type="FunFam" id="3.40.1780.10:FF:000001">
    <property type="entry name" value="S-adenosylmethionine:tRNA ribosyltransferase-isomerase"/>
    <property type="match status" value="1"/>
</dbReference>
<evidence type="ECO:0000256" key="12">
    <source>
        <dbReference type="ARBA" id="ARBA00076160"/>
    </source>
</evidence>
<evidence type="ECO:0000256" key="6">
    <source>
        <dbReference type="ARBA" id="ARBA00022691"/>
    </source>
</evidence>